<gene>
    <name evidence="4" type="ORF">JYZ213_LOCUS8985</name>
    <name evidence="5" type="ORF">OXD698_LOCUS12768</name>
</gene>
<dbReference type="PROSITE" id="PS00562">
    <property type="entry name" value="CBM1_1"/>
    <property type="match status" value="1"/>
</dbReference>
<feature type="domain" description="CBM1" evidence="3">
    <location>
        <begin position="84"/>
        <end position="120"/>
    </location>
</feature>
<dbReference type="GO" id="GO:0030248">
    <property type="term" value="F:cellulose binding"/>
    <property type="evidence" value="ECO:0007669"/>
    <property type="project" value="InterPro"/>
</dbReference>
<dbReference type="InterPro" id="IPR035971">
    <property type="entry name" value="CBD_sf"/>
</dbReference>
<evidence type="ECO:0000313" key="5">
    <source>
        <dbReference type="EMBL" id="CAF3708188.1"/>
    </source>
</evidence>
<organism evidence="5 6">
    <name type="scientific">Adineta steineri</name>
    <dbReference type="NCBI Taxonomy" id="433720"/>
    <lineage>
        <taxon>Eukaryota</taxon>
        <taxon>Metazoa</taxon>
        <taxon>Spiralia</taxon>
        <taxon>Gnathifera</taxon>
        <taxon>Rotifera</taxon>
        <taxon>Eurotatoria</taxon>
        <taxon>Bdelloidea</taxon>
        <taxon>Adinetida</taxon>
        <taxon>Adinetidae</taxon>
        <taxon>Adineta</taxon>
    </lineage>
</organism>
<accession>A0A818V675</accession>
<dbReference type="SMART" id="SM00236">
    <property type="entry name" value="fCBD"/>
    <property type="match status" value="2"/>
</dbReference>
<feature type="signal peptide" evidence="2">
    <location>
        <begin position="1"/>
        <end position="18"/>
    </location>
</feature>
<feature type="chain" id="PRO_5036414993" description="CBM1 domain-containing protein" evidence="2">
    <location>
        <begin position="19"/>
        <end position="228"/>
    </location>
</feature>
<comment type="caution">
    <text evidence="5">The sequence shown here is derived from an EMBL/GenBank/DDBJ whole genome shotgun (WGS) entry which is preliminary data.</text>
</comment>
<dbReference type="InterPro" id="IPR000254">
    <property type="entry name" value="CBD"/>
</dbReference>
<sequence>MLKSITIIFALFINFIIAQQNIIDDRYTNRIPPPPPPPPPIPFFTGGFNLNPQTSNINTINTINAINNNKNNHNNNNNNNNNNGLVDEFGQCGGLDWEGPKTCRANLICFKRSKYYSQCLTSDTAAVEARPSPPLIPPGTKCHGGSVRGSLSCAIGSACFIQTENVHGECKTHCPQGWFCEKQTLPEWAPCGGEGYVGLTKCKEGLQCIPHSKWYHECRSECPAGWKC</sequence>
<dbReference type="GO" id="GO:0005576">
    <property type="term" value="C:extracellular region"/>
    <property type="evidence" value="ECO:0007669"/>
    <property type="project" value="InterPro"/>
</dbReference>
<dbReference type="PROSITE" id="PS51164">
    <property type="entry name" value="CBM1_2"/>
    <property type="match status" value="2"/>
</dbReference>
<feature type="domain" description="CBM1" evidence="3">
    <location>
        <begin position="183"/>
        <end position="219"/>
    </location>
</feature>
<dbReference type="SUPFAM" id="SSF57180">
    <property type="entry name" value="Cellulose-binding domain"/>
    <property type="match status" value="2"/>
</dbReference>
<dbReference type="Pfam" id="PF00734">
    <property type="entry name" value="CBM_1"/>
    <property type="match status" value="2"/>
</dbReference>
<dbReference type="GO" id="GO:0005975">
    <property type="term" value="P:carbohydrate metabolic process"/>
    <property type="evidence" value="ECO:0007669"/>
    <property type="project" value="InterPro"/>
</dbReference>
<reference evidence="5" key="1">
    <citation type="submission" date="2021-02" db="EMBL/GenBank/DDBJ databases">
        <authorList>
            <person name="Nowell W R."/>
        </authorList>
    </citation>
    <scope>NUCLEOTIDE SEQUENCE</scope>
</reference>
<proteinExistence type="predicted"/>
<dbReference type="EMBL" id="CAJOAZ010000754">
    <property type="protein sequence ID" value="CAF3708188.1"/>
    <property type="molecule type" value="Genomic_DNA"/>
</dbReference>
<dbReference type="Proteomes" id="UP000663844">
    <property type="component" value="Unassembled WGS sequence"/>
</dbReference>
<evidence type="ECO:0000313" key="4">
    <source>
        <dbReference type="EMBL" id="CAF0871527.1"/>
    </source>
</evidence>
<evidence type="ECO:0000256" key="1">
    <source>
        <dbReference type="ARBA" id="ARBA00022729"/>
    </source>
</evidence>
<keyword evidence="1 2" id="KW-0732">Signal</keyword>
<evidence type="ECO:0000313" key="6">
    <source>
        <dbReference type="Proteomes" id="UP000663844"/>
    </source>
</evidence>
<dbReference type="EMBL" id="CAJNOG010000062">
    <property type="protein sequence ID" value="CAF0871527.1"/>
    <property type="molecule type" value="Genomic_DNA"/>
</dbReference>
<name>A0A818V675_9BILA</name>
<dbReference type="AlphaFoldDB" id="A0A818V675"/>
<protein>
    <recommendedName>
        <fullName evidence="3">CBM1 domain-containing protein</fullName>
    </recommendedName>
</protein>
<evidence type="ECO:0000259" key="3">
    <source>
        <dbReference type="PROSITE" id="PS51164"/>
    </source>
</evidence>
<dbReference type="Proteomes" id="UP000663845">
    <property type="component" value="Unassembled WGS sequence"/>
</dbReference>
<evidence type="ECO:0000256" key="2">
    <source>
        <dbReference type="SAM" id="SignalP"/>
    </source>
</evidence>